<name>A0ABD2LED1_9BILA</name>
<sequence length="98" mass="10975">MGDGQGWEKNRKECPRGGNSALRQFRPRGSAVPASSKSHFGLNSNKVEFHNECMKGKAINRPPASPRFVSSLRLNCPNRRKKSVRRGTVPADWPTEEK</sequence>
<keyword evidence="3" id="KW-1185">Reference proteome</keyword>
<comment type="caution">
    <text evidence="2">The sequence shown here is derived from an EMBL/GenBank/DDBJ whole genome shotgun (WGS) entry which is preliminary data.</text>
</comment>
<dbReference type="AlphaFoldDB" id="A0ABD2LED1"/>
<proteinExistence type="predicted"/>
<protein>
    <submittedName>
        <fullName evidence="2">Uncharacterized protein</fullName>
    </submittedName>
</protein>
<organism evidence="2 3">
    <name type="scientific">Heterodera trifolii</name>
    <dbReference type="NCBI Taxonomy" id="157864"/>
    <lineage>
        <taxon>Eukaryota</taxon>
        <taxon>Metazoa</taxon>
        <taxon>Ecdysozoa</taxon>
        <taxon>Nematoda</taxon>
        <taxon>Chromadorea</taxon>
        <taxon>Rhabditida</taxon>
        <taxon>Tylenchina</taxon>
        <taxon>Tylenchomorpha</taxon>
        <taxon>Tylenchoidea</taxon>
        <taxon>Heteroderidae</taxon>
        <taxon>Heteroderinae</taxon>
        <taxon>Heterodera</taxon>
    </lineage>
</organism>
<evidence type="ECO:0000313" key="3">
    <source>
        <dbReference type="Proteomes" id="UP001620626"/>
    </source>
</evidence>
<reference evidence="2 3" key="1">
    <citation type="submission" date="2024-10" db="EMBL/GenBank/DDBJ databases">
        <authorList>
            <person name="Kim D."/>
        </authorList>
    </citation>
    <scope>NUCLEOTIDE SEQUENCE [LARGE SCALE GENOMIC DNA]</scope>
    <source>
        <strain evidence="2">BH-2024</strain>
    </source>
</reference>
<evidence type="ECO:0000256" key="1">
    <source>
        <dbReference type="SAM" id="MobiDB-lite"/>
    </source>
</evidence>
<feature type="region of interest" description="Disordered" evidence="1">
    <location>
        <begin position="1"/>
        <end position="43"/>
    </location>
</feature>
<feature type="compositionally biased region" description="Polar residues" evidence="1">
    <location>
        <begin position="33"/>
        <end position="43"/>
    </location>
</feature>
<evidence type="ECO:0000313" key="2">
    <source>
        <dbReference type="EMBL" id="KAL3113503.1"/>
    </source>
</evidence>
<feature type="compositionally biased region" description="Basic and acidic residues" evidence="1">
    <location>
        <begin position="1"/>
        <end position="15"/>
    </location>
</feature>
<accession>A0ABD2LED1</accession>
<gene>
    <name evidence="2" type="ORF">niasHT_013613</name>
</gene>
<dbReference type="EMBL" id="JBICBT010000446">
    <property type="protein sequence ID" value="KAL3113503.1"/>
    <property type="molecule type" value="Genomic_DNA"/>
</dbReference>
<feature type="region of interest" description="Disordered" evidence="1">
    <location>
        <begin position="78"/>
        <end position="98"/>
    </location>
</feature>
<dbReference type="Proteomes" id="UP001620626">
    <property type="component" value="Unassembled WGS sequence"/>
</dbReference>